<keyword evidence="3" id="KW-1185">Reference proteome</keyword>
<feature type="domain" description="Ketopantoate reductase N-terminal" evidence="1">
    <location>
        <begin position="9"/>
        <end position="85"/>
    </location>
</feature>
<accession>A0A7W3NGW1</accession>
<proteinExistence type="predicted"/>
<sequence>MNNLNNASVCIVGAGSVGVLAGYHLDLAGADVTYLVRPHRQEQLSRPQVLYSYDDHSLKTYSGYNLITDPAKLAGTSFDFVIITLDGASLRAEAGQKVVDEIGRAFRDTSTAVILSSVGIDLRSWFLEQSGLADTQVTHGGLAHLAYEAKSVTMPVHPGVKPDLLEKADYAYRHLSPFGFSVDLSAPQVAHDFAALYDRSRVSQCSVISVEDYKAPVAAFPPLVAWELLGWPAVVDIDPTDETWRLGAEAMREFQRLSIFGPTGLTASEQTNAEGVLGFFRQMEENALPLDLAAFNSYHHGSKVNSQDHEILREALSLGEAEGVEIPALRALIARLPNE</sequence>
<comment type="caution">
    <text evidence="2">The sequence shown here is derived from an EMBL/GenBank/DDBJ whole genome shotgun (WGS) entry which is preliminary data.</text>
</comment>
<protein>
    <recommendedName>
        <fullName evidence="1">Ketopantoate reductase N-terminal domain-containing protein</fullName>
    </recommendedName>
</protein>
<dbReference type="AlphaFoldDB" id="A0A7W3NGW1"/>
<dbReference type="Gene3D" id="3.40.50.720">
    <property type="entry name" value="NAD(P)-binding Rossmann-like Domain"/>
    <property type="match status" value="1"/>
</dbReference>
<dbReference type="EMBL" id="JACJHT010000016">
    <property type="protein sequence ID" value="MBA9042731.1"/>
    <property type="molecule type" value="Genomic_DNA"/>
</dbReference>
<dbReference type="RefSeq" id="WP_182528177.1">
    <property type="nucleotide sequence ID" value="NZ_JACJHT010000016.1"/>
</dbReference>
<dbReference type="Proteomes" id="UP000543174">
    <property type="component" value="Unassembled WGS sequence"/>
</dbReference>
<evidence type="ECO:0000313" key="2">
    <source>
        <dbReference type="EMBL" id="MBA9042731.1"/>
    </source>
</evidence>
<gene>
    <name evidence="2" type="ORF">HNP21_005869</name>
</gene>
<reference evidence="2" key="1">
    <citation type="submission" date="2020-08" db="EMBL/GenBank/DDBJ databases">
        <title>Functional genomics of gut bacteria from endangered species of beetles.</title>
        <authorList>
            <person name="Carlos-Shanley C."/>
        </authorList>
    </citation>
    <scope>NUCLEOTIDE SEQUENCE [LARGE SCALE GENOMIC DNA]</scope>
    <source>
        <strain evidence="2">S00060</strain>
    </source>
</reference>
<name>A0A7W3NGW1_PRIAR</name>
<organism evidence="2 3">
    <name type="scientific">Priestia aryabhattai</name>
    <name type="common">Bacillus aryabhattai</name>
    <dbReference type="NCBI Taxonomy" id="412384"/>
    <lineage>
        <taxon>Bacteria</taxon>
        <taxon>Bacillati</taxon>
        <taxon>Bacillota</taxon>
        <taxon>Bacilli</taxon>
        <taxon>Bacillales</taxon>
        <taxon>Bacillaceae</taxon>
        <taxon>Priestia</taxon>
    </lineage>
</organism>
<evidence type="ECO:0000313" key="3">
    <source>
        <dbReference type="Proteomes" id="UP000543174"/>
    </source>
</evidence>
<dbReference type="InterPro" id="IPR013332">
    <property type="entry name" value="KPR_N"/>
</dbReference>
<evidence type="ECO:0000259" key="1">
    <source>
        <dbReference type="Pfam" id="PF02558"/>
    </source>
</evidence>
<dbReference type="Pfam" id="PF02558">
    <property type="entry name" value="ApbA"/>
    <property type="match status" value="1"/>
</dbReference>